<evidence type="ECO:0000256" key="15">
    <source>
        <dbReference type="ARBA" id="ARBA00030679"/>
    </source>
</evidence>
<comment type="similarity">
    <text evidence="5">Belongs to the STT3 family.</text>
</comment>
<evidence type="ECO:0000259" key="18">
    <source>
        <dbReference type="Pfam" id="PF02516"/>
    </source>
</evidence>
<dbReference type="GO" id="GO:0005886">
    <property type="term" value="C:plasma membrane"/>
    <property type="evidence" value="ECO:0007669"/>
    <property type="project" value="UniProtKB-SubCell"/>
</dbReference>
<evidence type="ECO:0000256" key="8">
    <source>
        <dbReference type="ARBA" id="ARBA00022679"/>
    </source>
</evidence>
<dbReference type="Proteomes" id="UP000002315">
    <property type="component" value="Chromosome"/>
</dbReference>
<feature type="domain" description="Oligosaccharyl transferase STT3 N-terminal" evidence="18">
    <location>
        <begin position="32"/>
        <end position="396"/>
    </location>
</feature>
<feature type="transmembrane region" description="Helical" evidence="17">
    <location>
        <begin position="239"/>
        <end position="258"/>
    </location>
</feature>
<dbReference type="GO" id="GO:0004576">
    <property type="term" value="F:oligosaccharyl transferase activity"/>
    <property type="evidence" value="ECO:0007669"/>
    <property type="project" value="InterPro"/>
</dbReference>
<evidence type="ECO:0000256" key="6">
    <source>
        <dbReference type="ARBA" id="ARBA00012602"/>
    </source>
</evidence>
<organism evidence="19 20">
    <name type="scientific">Methanothermus fervidus (strain ATCC 43054 / DSM 2088 / JCM 10308 / V24 S)</name>
    <dbReference type="NCBI Taxonomy" id="523846"/>
    <lineage>
        <taxon>Archaea</taxon>
        <taxon>Methanobacteriati</taxon>
        <taxon>Methanobacteriota</taxon>
        <taxon>Methanomada group</taxon>
        <taxon>Methanobacteria</taxon>
        <taxon>Methanobacteriales</taxon>
        <taxon>Methanothermaceae</taxon>
        <taxon>Methanothermus</taxon>
    </lineage>
</organism>
<dbReference type="InterPro" id="IPR003674">
    <property type="entry name" value="Oligo_trans_STT3"/>
</dbReference>
<keyword evidence="9 17" id="KW-0812">Transmembrane</keyword>
<gene>
    <name evidence="19" type="ordered locus">Mfer_0275</name>
</gene>
<dbReference type="STRING" id="523846.Mfer_0275"/>
<feature type="transmembrane region" description="Helical" evidence="17">
    <location>
        <begin position="109"/>
        <end position="128"/>
    </location>
</feature>
<evidence type="ECO:0000256" key="17">
    <source>
        <dbReference type="SAM" id="Phobius"/>
    </source>
</evidence>
<protein>
    <recommendedName>
        <fullName evidence="6">dolichyl-phosphooligosaccharide-protein glycotransferase</fullName>
        <ecNumber evidence="6">2.4.99.21</ecNumber>
    </recommendedName>
    <alternativeName>
        <fullName evidence="15">Oligosaccharyl transferase</fullName>
    </alternativeName>
</protein>
<feature type="transmembrane region" description="Helical" evidence="17">
    <location>
        <begin position="347"/>
        <end position="363"/>
    </location>
</feature>
<evidence type="ECO:0000256" key="11">
    <source>
        <dbReference type="ARBA" id="ARBA00022842"/>
    </source>
</evidence>
<dbReference type="InterPro" id="IPR048307">
    <property type="entry name" value="STT3_N"/>
</dbReference>
<evidence type="ECO:0000256" key="1">
    <source>
        <dbReference type="ARBA" id="ARBA00001936"/>
    </source>
</evidence>
<feature type="transmembrane region" description="Helical" evidence="17">
    <location>
        <begin position="383"/>
        <end position="401"/>
    </location>
</feature>
<dbReference type="Pfam" id="PF02516">
    <property type="entry name" value="STT3"/>
    <property type="match status" value="1"/>
</dbReference>
<keyword evidence="8 19" id="KW-0808">Transferase</keyword>
<keyword evidence="7" id="KW-0328">Glycosyltransferase</keyword>
<evidence type="ECO:0000256" key="9">
    <source>
        <dbReference type="ARBA" id="ARBA00022692"/>
    </source>
</evidence>
<reference evidence="19 20" key="1">
    <citation type="journal article" date="2010" name="Stand. Genomic Sci.">
        <title>Complete genome sequence of Methanothermus fervidus type strain (V24S).</title>
        <authorList>
            <person name="Anderson I."/>
            <person name="Djao O.D."/>
            <person name="Misra M."/>
            <person name="Chertkov O."/>
            <person name="Nolan M."/>
            <person name="Lucas S."/>
            <person name="Lapidus A."/>
            <person name="Del Rio T.G."/>
            <person name="Tice H."/>
            <person name="Cheng J.F."/>
            <person name="Tapia R."/>
            <person name="Han C."/>
            <person name="Goodwin L."/>
            <person name="Pitluck S."/>
            <person name="Liolios K."/>
            <person name="Ivanova N."/>
            <person name="Mavromatis K."/>
            <person name="Mikhailova N."/>
            <person name="Pati A."/>
            <person name="Brambilla E."/>
            <person name="Chen A."/>
            <person name="Palaniappan K."/>
            <person name="Land M."/>
            <person name="Hauser L."/>
            <person name="Chang Y.J."/>
            <person name="Jeffries C.D."/>
            <person name="Sikorski J."/>
            <person name="Spring S."/>
            <person name="Rohde M."/>
            <person name="Eichinger K."/>
            <person name="Huber H."/>
            <person name="Wirth R."/>
            <person name="Goker M."/>
            <person name="Detter J.C."/>
            <person name="Woyke T."/>
            <person name="Bristow J."/>
            <person name="Eisen J.A."/>
            <person name="Markowitz V."/>
            <person name="Hugenholtz P."/>
            <person name="Klenk H.P."/>
            <person name="Kyrpides N.C."/>
        </authorList>
    </citation>
    <scope>NUCLEOTIDE SEQUENCE [LARGE SCALE GENOMIC DNA]</scope>
    <source>
        <strain evidence="20">ATCC 43054 / DSM 2088 / JCM 10308 / V24 S</strain>
    </source>
</reference>
<feature type="transmembrane region" description="Helical" evidence="17">
    <location>
        <begin position="7"/>
        <end position="24"/>
    </location>
</feature>
<comment type="subcellular location">
    <subcellularLocation>
        <location evidence="3">Cell membrane</location>
        <topology evidence="3">Multi-pass membrane protein</topology>
    </subcellularLocation>
</comment>
<proteinExistence type="inferred from homology"/>
<sequence length="665" mass="77517">MHKKLNTITLTIIIFLLAFSIRIANYNLTVHNPTKIYFQESDSYYNYRLVNNILNHGYPGDKIINGKEWDIHSYYPPGVPRDYPPLLHYITAVLYSLFSEVCKISLKQFCIWLPPFFGSVTSVAGFLFSRKISGDFGGFITGMLIATYPTYCYRTCLGFFNVNLLYTLLPIILYWIFFEIENCVSLQKKLIYSIFAGFLMFLISLSWNGWIYFFYLVVLSMTIYLVSSSDKKEKIKEIVFPFFVTFFLFLLAFNKLAFYEIFATPITYVHFFSNSNIWYPWPNSYKDVMELRPATMQEIIILIFLLVFIFGIIYTKALNDLFPKFTRIMLYSWIISSILLTMKHVKFFLLLFGPSFIFVGAAWKKYENILNHLKIQSKRKIIVIFKIAILFILVLVFYFSINYAKGYKPMYDDYFENAALWIKNNTNNDTVVITSWSYGHFFASESDRPVSFDGRIGYIETLPIRKILYSNTNLSPDVPTTARDYWINVAITTNNTLLSKNILKMLATSGDNGYLLLNNYTHNKTRSFTILNKILTLNRSSAYVTLKKEGIPDEKAKKILNCTHPTTPRNFVLVMTDEMLLSLPFVNITSKNKLDLKNVYSIIKNGSEKIINKNGKYSLVILDDKALIVNKNYRYSICVRAFSQMKIEGFTKVFENKRIKIYEVI</sequence>
<feature type="transmembrane region" description="Helical" evidence="17">
    <location>
        <begin position="190"/>
        <end position="205"/>
    </location>
</feature>
<keyword evidence="11" id="KW-0460">Magnesium</keyword>
<dbReference type="HOGENOM" id="CLU_018380_0_0_2"/>
<evidence type="ECO:0000313" key="19">
    <source>
        <dbReference type="EMBL" id="ADP77078.1"/>
    </source>
</evidence>
<dbReference type="EMBL" id="CP002278">
    <property type="protein sequence ID" value="ADP77078.1"/>
    <property type="molecule type" value="Genomic_DNA"/>
</dbReference>
<keyword evidence="20" id="KW-1185">Reference proteome</keyword>
<evidence type="ECO:0000256" key="13">
    <source>
        <dbReference type="ARBA" id="ARBA00023136"/>
    </source>
</evidence>
<dbReference type="EC" id="2.4.99.21" evidence="6"/>
<name>E3GXP6_METFV</name>
<dbReference type="OrthoDB" id="82393at2157"/>
<keyword evidence="10" id="KW-0479">Metal-binding</keyword>
<dbReference type="Gene3D" id="3.40.50.12610">
    <property type="match status" value="1"/>
</dbReference>
<evidence type="ECO:0000256" key="2">
    <source>
        <dbReference type="ARBA" id="ARBA00001946"/>
    </source>
</evidence>
<comment type="cofactor">
    <cofactor evidence="2">
        <name>Mg(2+)</name>
        <dbReference type="ChEBI" id="CHEBI:18420"/>
    </cofactor>
</comment>
<feature type="transmembrane region" description="Helical" evidence="17">
    <location>
        <begin position="86"/>
        <end position="102"/>
    </location>
</feature>
<feature type="transmembrane region" description="Helical" evidence="17">
    <location>
        <begin position="299"/>
        <end position="318"/>
    </location>
</feature>
<evidence type="ECO:0000313" key="20">
    <source>
        <dbReference type="Proteomes" id="UP000002315"/>
    </source>
</evidence>
<evidence type="ECO:0000256" key="12">
    <source>
        <dbReference type="ARBA" id="ARBA00022989"/>
    </source>
</evidence>
<keyword evidence="12 17" id="KW-1133">Transmembrane helix</keyword>
<comment type="cofactor">
    <cofactor evidence="1">
        <name>Mn(2+)</name>
        <dbReference type="ChEBI" id="CHEBI:29035"/>
    </cofactor>
</comment>
<comment type="catalytic activity">
    <reaction evidence="16">
        <text>an archaeal dolichyl phosphooligosaccharide + [protein]-L-asparagine = an archaeal dolichyl phosphate + a glycoprotein with the oligosaccharide chain attached by N-beta-D-glycosyl linkage to a protein L-asparagine.</text>
        <dbReference type="EC" id="2.4.99.21"/>
    </reaction>
</comment>
<evidence type="ECO:0000256" key="16">
    <source>
        <dbReference type="ARBA" id="ARBA00034066"/>
    </source>
</evidence>
<dbReference type="PANTHER" id="PTHR13872">
    <property type="entry name" value="DOLICHYL-DIPHOSPHOOLIGOSACCHARIDE--PROTEIN GLYCOSYLTRANSFERASE SUBUNIT"/>
    <property type="match status" value="1"/>
</dbReference>
<keyword evidence="14" id="KW-0464">Manganese</keyword>
<evidence type="ECO:0000256" key="5">
    <source>
        <dbReference type="ARBA" id="ARBA00010810"/>
    </source>
</evidence>
<evidence type="ECO:0000256" key="3">
    <source>
        <dbReference type="ARBA" id="ARBA00004651"/>
    </source>
</evidence>
<feature type="transmembrane region" description="Helical" evidence="17">
    <location>
        <begin position="157"/>
        <end position="178"/>
    </location>
</feature>
<evidence type="ECO:0000256" key="7">
    <source>
        <dbReference type="ARBA" id="ARBA00022676"/>
    </source>
</evidence>
<dbReference type="GO" id="GO:0046872">
    <property type="term" value="F:metal ion binding"/>
    <property type="evidence" value="ECO:0007669"/>
    <property type="project" value="UniProtKB-KW"/>
</dbReference>
<dbReference type="PANTHER" id="PTHR13872:SF1">
    <property type="entry name" value="DOLICHYL-DIPHOSPHOOLIGOSACCHARIDE--PROTEIN GLYCOSYLTRANSFERASE SUBUNIT STT3B"/>
    <property type="match status" value="1"/>
</dbReference>
<accession>E3GXP6</accession>
<dbReference type="AlphaFoldDB" id="E3GXP6"/>
<dbReference type="UniPathway" id="UPA00378"/>
<dbReference type="KEGG" id="mfv:Mfer_0275"/>
<comment type="pathway">
    <text evidence="4">Protein modification; protein glycosylation.</text>
</comment>
<dbReference type="CAZy" id="GT66">
    <property type="family name" value="Glycosyltransferase Family 66"/>
</dbReference>
<evidence type="ECO:0000256" key="14">
    <source>
        <dbReference type="ARBA" id="ARBA00023211"/>
    </source>
</evidence>
<keyword evidence="13 17" id="KW-0472">Membrane</keyword>
<feature type="transmembrane region" description="Helical" evidence="17">
    <location>
        <begin position="211"/>
        <end position="227"/>
    </location>
</feature>
<evidence type="ECO:0000256" key="10">
    <source>
        <dbReference type="ARBA" id="ARBA00022723"/>
    </source>
</evidence>
<evidence type="ECO:0000256" key="4">
    <source>
        <dbReference type="ARBA" id="ARBA00004922"/>
    </source>
</evidence>